<dbReference type="EMBL" id="BMOK01000006">
    <property type="protein sequence ID" value="GGL53742.1"/>
    <property type="molecule type" value="Genomic_DNA"/>
</dbReference>
<evidence type="ECO:0000313" key="2">
    <source>
        <dbReference type="Proteomes" id="UP000654670"/>
    </source>
</evidence>
<reference evidence="1" key="1">
    <citation type="journal article" date="2014" name="Int. J. Syst. Evol. Microbiol.">
        <title>Complete genome sequence of Corynebacterium casei LMG S-19264T (=DSM 44701T), isolated from a smear-ripened cheese.</title>
        <authorList>
            <consortium name="US DOE Joint Genome Institute (JGI-PGF)"/>
            <person name="Walter F."/>
            <person name="Albersmeier A."/>
            <person name="Kalinowski J."/>
            <person name="Ruckert C."/>
        </authorList>
    </citation>
    <scope>NUCLEOTIDE SEQUENCE</scope>
    <source>
        <strain evidence="1">JCM 15325</strain>
    </source>
</reference>
<dbReference type="Proteomes" id="UP000654670">
    <property type="component" value="Unassembled WGS sequence"/>
</dbReference>
<protein>
    <submittedName>
        <fullName evidence="1">Uncharacterized protein</fullName>
    </submittedName>
</protein>
<evidence type="ECO:0000313" key="1">
    <source>
        <dbReference type="EMBL" id="GGL53742.1"/>
    </source>
</evidence>
<sequence>MYKKYTVHIMREYQPNDGYLPIDKYRIVNGSKFKLRLEMGKKYTIIVTPTISTNVKDSIQRKLKSPSKGPTFPAIKKTIVPSPKHDKLVFIIK</sequence>
<accession>A0A917W254</accession>
<keyword evidence="2" id="KW-1185">Reference proteome</keyword>
<proteinExistence type="predicted"/>
<gene>
    <name evidence="1" type="ORF">GCM10007968_17210</name>
</gene>
<comment type="caution">
    <text evidence="1">The sequence shown here is derived from an EMBL/GenBank/DDBJ whole genome shotgun (WGS) entry which is preliminary data.</text>
</comment>
<dbReference type="AlphaFoldDB" id="A0A917W254"/>
<organism evidence="1 2">
    <name type="scientific">Sporolactobacillus putidus</name>
    <dbReference type="NCBI Taxonomy" id="492735"/>
    <lineage>
        <taxon>Bacteria</taxon>
        <taxon>Bacillati</taxon>
        <taxon>Bacillota</taxon>
        <taxon>Bacilli</taxon>
        <taxon>Bacillales</taxon>
        <taxon>Sporolactobacillaceae</taxon>
        <taxon>Sporolactobacillus</taxon>
    </lineage>
</organism>
<name>A0A917W254_9BACL</name>
<reference evidence="1" key="2">
    <citation type="submission" date="2020-09" db="EMBL/GenBank/DDBJ databases">
        <authorList>
            <person name="Sun Q."/>
            <person name="Ohkuma M."/>
        </authorList>
    </citation>
    <scope>NUCLEOTIDE SEQUENCE</scope>
    <source>
        <strain evidence="1">JCM 15325</strain>
    </source>
</reference>